<keyword evidence="2" id="KW-1185">Reference proteome</keyword>
<reference evidence="1 2" key="1">
    <citation type="submission" date="2009-01" db="EMBL/GenBank/DDBJ databases">
        <authorList>
            <person name="Fulton L."/>
            <person name="Clifton S."/>
            <person name="Fulton B."/>
            <person name="Xu J."/>
            <person name="Minx P."/>
            <person name="Pepin K.H."/>
            <person name="Johnson M."/>
            <person name="Bhonagiri V."/>
            <person name="Nash W.E."/>
            <person name="Mardis E.R."/>
            <person name="Wilson R.K."/>
        </authorList>
    </citation>
    <scope>NUCLEOTIDE SEQUENCE [LARGE SCALE GENOMIC DNA]</scope>
    <source>
        <strain evidence="1 2">DSM 5476</strain>
    </source>
</reference>
<dbReference type="Proteomes" id="UP000003340">
    <property type="component" value="Unassembled WGS sequence"/>
</dbReference>
<name>C0EAX0_9FIRM</name>
<accession>C0EAX0</accession>
<comment type="caution">
    <text evidence="1">The sequence shown here is derived from an EMBL/GenBank/DDBJ whole genome shotgun (WGS) entry which is preliminary data.</text>
</comment>
<proteinExistence type="predicted"/>
<organism evidence="1 2">
    <name type="scientific">[Clostridium] methylpentosum DSM 5476</name>
    <dbReference type="NCBI Taxonomy" id="537013"/>
    <lineage>
        <taxon>Bacteria</taxon>
        <taxon>Bacillati</taxon>
        <taxon>Bacillota</taxon>
        <taxon>Clostridia</taxon>
        <taxon>Eubacteriales</taxon>
        <taxon>Oscillospiraceae</taxon>
        <taxon>Oscillospiraceae incertae sedis</taxon>
    </lineage>
</organism>
<dbReference type="EMBL" id="ACEC01000035">
    <property type="protein sequence ID" value="EEG31438.1"/>
    <property type="molecule type" value="Genomic_DNA"/>
</dbReference>
<dbReference type="AlphaFoldDB" id="C0EAX0"/>
<evidence type="ECO:0000313" key="1">
    <source>
        <dbReference type="EMBL" id="EEG31438.1"/>
    </source>
</evidence>
<reference evidence="1 2" key="2">
    <citation type="submission" date="2009-02" db="EMBL/GenBank/DDBJ databases">
        <title>Draft genome sequence of Clostridium methylpentosum (DSM 5476).</title>
        <authorList>
            <person name="Sudarsanam P."/>
            <person name="Ley R."/>
            <person name="Guruge J."/>
            <person name="Turnbaugh P.J."/>
            <person name="Mahowald M."/>
            <person name="Liep D."/>
            <person name="Gordon J."/>
        </authorList>
    </citation>
    <scope>NUCLEOTIDE SEQUENCE [LARGE SCALE GENOMIC DNA]</scope>
    <source>
        <strain evidence="1 2">DSM 5476</strain>
    </source>
</reference>
<gene>
    <name evidence="1" type="ORF">CLOSTMETH_00987</name>
</gene>
<protein>
    <submittedName>
        <fullName evidence="1">Uncharacterized protein</fullName>
    </submittedName>
</protein>
<evidence type="ECO:0000313" key="2">
    <source>
        <dbReference type="Proteomes" id="UP000003340"/>
    </source>
</evidence>
<dbReference type="HOGENOM" id="CLU_2631928_0_0_9"/>
<sequence length="77" mass="9328">MEKFFQVHDFDSEAFELLEKRLQKKIRTLSDEISQQLDRKGQEKLLELMLTYMDLFKILSLNYYALGFKDHDYFGNL</sequence>